<keyword evidence="4 8" id="KW-0067">ATP-binding</keyword>
<evidence type="ECO:0000256" key="5">
    <source>
        <dbReference type="ARBA" id="ARBA00022917"/>
    </source>
</evidence>
<evidence type="ECO:0000256" key="3">
    <source>
        <dbReference type="ARBA" id="ARBA00022741"/>
    </source>
</evidence>
<evidence type="ECO:0000256" key="7">
    <source>
        <dbReference type="ARBA" id="ARBA00047937"/>
    </source>
</evidence>
<dbReference type="PANTHER" id="PTHR30075">
    <property type="entry name" value="GLYCYL-TRNA SYNTHETASE"/>
    <property type="match status" value="1"/>
</dbReference>
<dbReference type="Proteomes" id="UP000317155">
    <property type="component" value="Unassembled WGS sequence"/>
</dbReference>
<dbReference type="InterPro" id="IPR015944">
    <property type="entry name" value="Gly-tRNA-synth_bsu"/>
</dbReference>
<dbReference type="GO" id="GO:0005829">
    <property type="term" value="C:cytosol"/>
    <property type="evidence" value="ECO:0007669"/>
    <property type="project" value="TreeGrafter"/>
</dbReference>
<dbReference type="EC" id="6.1.1.14" evidence="8"/>
<keyword evidence="10" id="KW-1185">Reference proteome</keyword>
<reference evidence="9 10" key="1">
    <citation type="submission" date="2019-07" db="EMBL/GenBank/DDBJ databases">
        <title>Insights of Desulfuromonas acetexigens electromicrobiology.</title>
        <authorList>
            <person name="Katuri K."/>
            <person name="Sapireddy V."/>
            <person name="Shaw D.R."/>
            <person name="Saikaly P."/>
        </authorList>
    </citation>
    <scope>NUCLEOTIDE SEQUENCE [LARGE SCALE GENOMIC DNA]</scope>
    <source>
        <strain evidence="9 10">2873</strain>
    </source>
</reference>
<dbReference type="HAMAP" id="MF_00255">
    <property type="entry name" value="Gly_tRNA_synth_beta"/>
    <property type="match status" value="1"/>
</dbReference>
<dbReference type="GO" id="GO:0005524">
    <property type="term" value="F:ATP binding"/>
    <property type="evidence" value="ECO:0007669"/>
    <property type="project" value="UniProtKB-UniRule"/>
</dbReference>
<sequence length="688" mass="74310">MAQELLLEIGTEEIPAGFLPKAMADMAALIRTELENAQLAFGAIRTLATPRRLLLVVEGVEEHQPTLRSEVMGPAKSVAFAADGKPTKAGEGFARGQGVTVDQLVIVETEKGAYVCAKKEQAGRPTAELLTEILPRLIQAIPFKKSMRWKDLEVRFARPVHWIVALYGGAVVPFAFGNIASGNESRGHRFMAPGTFSVKDFSQYLQECERHFVIVDPEKRKTIIRAEVARLAKEAGGEVLADEELLEQVSYLVEYPSAVLGTFNPDFLQVPKEVLITSMRSHQRYFSLVDAAGKLMPAFITINNTLAPDPAVVVRGNERVLRARLSDARFFFEEDKKVPLADRVEALKSVVYQAKLGTSFEKMERFRALAVGLAEQLAPTLKEQAARAATLCKADLVSGMVGEFPEVQGVMGREYALLEGEDAEVAQAIYEHYLPTQAGGSIPSADLGAFVSIADKLDTLCGCFGVGLIPTGTADPYALRRSAIGILNIILGRGYRLSLPELVDRSLDLLTAKLTRPRPEVRADVLEFLRLRLVNLLTGQGYPQDVVDAVLSASFADVADALARVKALAELKGREDFEPLAVAFKRVVNIIKGGVDTPVAPALFASPCEGALFEATGQAAGQVAQAVAAGDYAAALRAIAGLRGTVDGFFEGVMVMADQDAVRINRLALLTGVARLFEGIADFSRIAA</sequence>
<dbReference type="OrthoDB" id="9775440at2"/>
<dbReference type="PANTHER" id="PTHR30075:SF2">
    <property type="entry name" value="GLYCINE--TRNA LIGASE, CHLOROPLASTIC_MITOCHONDRIAL 2"/>
    <property type="match status" value="1"/>
</dbReference>
<protein>
    <recommendedName>
        <fullName evidence="8">Glycine--tRNA ligase beta subunit</fullName>
        <ecNumber evidence="8">6.1.1.14</ecNumber>
    </recommendedName>
    <alternativeName>
        <fullName evidence="8">Glycyl-tRNA synthetase beta subunit</fullName>
        <shortName evidence="8">GlyRS</shortName>
    </alternativeName>
</protein>
<comment type="subunit">
    <text evidence="8">Tetramer of two alpha and two beta subunits.</text>
</comment>
<dbReference type="PROSITE" id="PS50861">
    <property type="entry name" value="AA_TRNA_LIGASE_II_GLYAB"/>
    <property type="match status" value="1"/>
</dbReference>
<evidence type="ECO:0000256" key="2">
    <source>
        <dbReference type="ARBA" id="ARBA00022598"/>
    </source>
</evidence>
<dbReference type="Pfam" id="PF02092">
    <property type="entry name" value="tRNA_synt_2f"/>
    <property type="match status" value="1"/>
</dbReference>
<dbReference type="PRINTS" id="PR01045">
    <property type="entry name" value="TRNASYNTHGB"/>
</dbReference>
<evidence type="ECO:0000256" key="4">
    <source>
        <dbReference type="ARBA" id="ARBA00022840"/>
    </source>
</evidence>
<keyword evidence="3 8" id="KW-0547">Nucleotide-binding</keyword>
<dbReference type="RefSeq" id="WP_092054689.1">
    <property type="nucleotide sequence ID" value="NZ_FOJJ01000007.1"/>
</dbReference>
<comment type="caution">
    <text evidence="9">The sequence shown here is derived from an EMBL/GenBank/DDBJ whole genome shotgun (WGS) entry which is preliminary data.</text>
</comment>
<keyword evidence="5 8" id="KW-0648">Protein biosynthesis</keyword>
<comment type="subcellular location">
    <subcellularLocation>
        <location evidence="8">Cytoplasm</location>
    </subcellularLocation>
</comment>
<dbReference type="AlphaFoldDB" id="A0A550J6I3"/>
<evidence type="ECO:0000256" key="6">
    <source>
        <dbReference type="ARBA" id="ARBA00023146"/>
    </source>
</evidence>
<dbReference type="GO" id="GO:0006426">
    <property type="term" value="P:glycyl-tRNA aminoacylation"/>
    <property type="evidence" value="ECO:0007669"/>
    <property type="project" value="UniProtKB-UniRule"/>
</dbReference>
<organism evidence="9 10">
    <name type="scientific">Trichloromonas acetexigens</name>
    <dbReference type="NCBI Taxonomy" id="38815"/>
    <lineage>
        <taxon>Bacteria</taxon>
        <taxon>Pseudomonadati</taxon>
        <taxon>Thermodesulfobacteriota</taxon>
        <taxon>Desulfuromonadia</taxon>
        <taxon>Desulfuromonadales</taxon>
        <taxon>Trichloromonadaceae</taxon>
        <taxon>Trichloromonas</taxon>
    </lineage>
</organism>
<gene>
    <name evidence="8" type="primary">glyS</name>
    <name evidence="9" type="ORF">FL622_15535</name>
</gene>
<dbReference type="SUPFAM" id="SSF109604">
    <property type="entry name" value="HD-domain/PDEase-like"/>
    <property type="match status" value="1"/>
</dbReference>
<keyword evidence="8" id="KW-0963">Cytoplasm</keyword>
<evidence type="ECO:0000256" key="8">
    <source>
        <dbReference type="HAMAP-Rule" id="MF_00255"/>
    </source>
</evidence>
<accession>A0A550J6I3</accession>
<keyword evidence="2 8" id="KW-0436">Ligase</keyword>
<proteinExistence type="inferred from homology"/>
<evidence type="ECO:0000313" key="10">
    <source>
        <dbReference type="Proteomes" id="UP000317155"/>
    </source>
</evidence>
<comment type="similarity">
    <text evidence="1 8">Belongs to the class-II aminoacyl-tRNA synthetase family.</text>
</comment>
<comment type="catalytic activity">
    <reaction evidence="7 8">
        <text>tRNA(Gly) + glycine + ATP = glycyl-tRNA(Gly) + AMP + diphosphate</text>
        <dbReference type="Rhea" id="RHEA:16013"/>
        <dbReference type="Rhea" id="RHEA-COMP:9664"/>
        <dbReference type="Rhea" id="RHEA-COMP:9683"/>
        <dbReference type="ChEBI" id="CHEBI:30616"/>
        <dbReference type="ChEBI" id="CHEBI:33019"/>
        <dbReference type="ChEBI" id="CHEBI:57305"/>
        <dbReference type="ChEBI" id="CHEBI:78442"/>
        <dbReference type="ChEBI" id="CHEBI:78522"/>
        <dbReference type="ChEBI" id="CHEBI:456215"/>
        <dbReference type="EC" id="6.1.1.14"/>
    </reaction>
</comment>
<dbReference type="EMBL" id="VJVV01000015">
    <property type="protein sequence ID" value="TRO78703.1"/>
    <property type="molecule type" value="Genomic_DNA"/>
</dbReference>
<evidence type="ECO:0000313" key="9">
    <source>
        <dbReference type="EMBL" id="TRO78703.1"/>
    </source>
</evidence>
<dbReference type="NCBIfam" id="TIGR00211">
    <property type="entry name" value="glyS"/>
    <property type="match status" value="1"/>
</dbReference>
<keyword evidence="6 8" id="KW-0030">Aminoacyl-tRNA synthetase</keyword>
<dbReference type="GO" id="GO:0004820">
    <property type="term" value="F:glycine-tRNA ligase activity"/>
    <property type="evidence" value="ECO:0007669"/>
    <property type="project" value="UniProtKB-UniRule"/>
</dbReference>
<name>A0A550J6I3_9BACT</name>
<dbReference type="InterPro" id="IPR006194">
    <property type="entry name" value="Gly-tRNA-synth_heterodimer"/>
</dbReference>
<evidence type="ECO:0000256" key="1">
    <source>
        <dbReference type="ARBA" id="ARBA00008226"/>
    </source>
</evidence>